<dbReference type="AlphaFoldDB" id="A0AAD6Z595"/>
<protein>
    <submittedName>
        <fullName evidence="2">Uncharacterized protein</fullName>
    </submittedName>
</protein>
<evidence type="ECO:0000313" key="2">
    <source>
        <dbReference type="EMBL" id="KAJ7307709.1"/>
    </source>
</evidence>
<evidence type="ECO:0000256" key="1">
    <source>
        <dbReference type="SAM" id="MobiDB-lite"/>
    </source>
</evidence>
<name>A0AAD6Z595_9AGAR</name>
<comment type="caution">
    <text evidence="2">The sequence shown here is derived from an EMBL/GenBank/DDBJ whole genome shotgun (WGS) entry which is preliminary data.</text>
</comment>
<proteinExistence type="predicted"/>
<dbReference type="Proteomes" id="UP001218218">
    <property type="component" value="Unassembled WGS sequence"/>
</dbReference>
<reference evidence="2" key="1">
    <citation type="submission" date="2023-03" db="EMBL/GenBank/DDBJ databases">
        <title>Massive genome expansion in bonnet fungi (Mycena s.s.) driven by repeated elements and novel gene families across ecological guilds.</title>
        <authorList>
            <consortium name="Lawrence Berkeley National Laboratory"/>
            <person name="Harder C.B."/>
            <person name="Miyauchi S."/>
            <person name="Viragh M."/>
            <person name="Kuo A."/>
            <person name="Thoen E."/>
            <person name="Andreopoulos B."/>
            <person name="Lu D."/>
            <person name="Skrede I."/>
            <person name="Drula E."/>
            <person name="Henrissat B."/>
            <person name="Morin E."/>
            <person name="Kohler A."/>
            <person name="Barry K."/>
            <person name="LaButti K."/>
            <person name="Morin E."/>
            <person name="Salamov A."/>
            <person name="Lipzen A."/>
            <person name="Mereny Z."/>
            <person name="Hegedus B."/>
            <person name="Baldrian P."/>
            <person name="Stursova M."/>
            <person name="Weitz H."/>
            <person name="Taylor A."/>
            <person name="Grigoriev I.V."/>
            <person name="Nagy L.G."/>
            <person name="Martin F."/>
            <person name="Kauserud H."/>
        </authorList>
    </citation>
    <scope>NUCLEOTIDE SEQUENCE</scope>
    <source>
        <strain evidence="2">CBHHK002</strain>
    </source>
</reference>
<organism evidence="2 3">
    <name type="scientific">Mycena albidolilacea</name>
    <dbReference type="NCBI Taxonomy" id="1033008"/>
    <lineage>
        <taxon>Eukaryota</taxon>
        <taxon>Fungi</taxon>
        <taxon>Dikarya</taxon>
        <taxon>Basidiomycota</taxon>
        <taxon>Agaricomycotina</taxon>
        <taxon>Agaricomycetes</taxon>
        <taxon>Agaricomycetidae</taxon>
        <taxon>Agaricales</taxon>
        <taxon>Marasmiineae</taxon>
        <taxon>Mycenaceae</taxon>
        <taxon>Mycena</taxon>
    </lineage>
</organism>
<accession>A0AAD6Z595</accession>
<sequence length="225" mass="23377">MDALASTVACGSLGYAIDAARRVLAAAPYLRFEDETDMCPLVRSAVQSALATFRAQHKKGAGATPSEPVSSKSASISKPTPQSSKSSDKSKPAEATPPTHAPPELSSFARKKSSTNTPAGKADGKSTKASILAPAQQLAMAAAREDAVQRYRALKASRRAAGGGDRGERGGGAVGEVEGMSKGRILKNWNTASSLYESTFDVSLGIVELQIQDEPCPTPVNTTMP</sequence>
<feature type="compositionally biased region" description="Low complexity" evidence="1">
    <location>
        <begin position="75"/>
        <end position="85"/>
    </location>
</feature>
<feature type="region of interest" description="Disordered" evidence="1">
    <location>
        <begin position="57"/>
        <end position="128"/>
    </location>
</feature>
<evidence type="ECO:0000313" key="3">
    <source>
        <dbReference type="Proteomes" id="UP001218218"/>
    </source>
</evidence>
<feature type="compositionally biased region" description="Low complexity" evidence="1">
    <location>
        <begin position="93"/>
        <end position="104"/>
    </location>
</feature>
<keyword evidence="3" id="KW-1185">Reference proteome</keyword>
<gene>
    <name evidence="2" type="ORF">DFH08DRAFT_1088645</name>
</gene>
<dbReference type="EMBL" id="JARIHO010000088">
    <property type="protein sequence ID" value="KAJ7307709.1"/>
    <property type="molecule type" value="Genomic_DNA"/>
</dbReference>